<reference evidence="1 2" key="1">
    <citation type="journal article" date="2018" name="IMA Fungus">
        <title>IMA Genome-F 9: Draft genome sequence of Annulohypoxylon stygium, Aspergillus mulundensis, Berkeleyomyces basicola (syn. Thielaviopsis basicola), Ceratocystis smalleyi, two Cercospora beticola strains, Coleophoma cylindrospora, Fusarium fracticaudum, Phialophora cf. hyalina, and Morchella septimelata.</title>
        <authorList>
            <person name="Wingfield B.D."/>
            <person name="Bills G.F."/>
            <person name="Dong Y."/>
            <person name="Huang W."/>
            <person name="Nel W.J."/>
            <person name="Swalarsk-Parry B.S."/>
            <person name="Vaghefi N."/>
            <person name="Wilken P.M."/>
            <person name="An Z."/>
            <person name="de Beer Z.W."/>
            <person name="De Vos L."/>
            <person name="Chen L."/>
            <person name="Duong T.A."/>
            <person name="Gao Y."/>
            <person name="Hammerbacher A."/>
            <person name="Kikkert J.R."/>
            <person name="Li Y."/>
            <person name="Li H."/>
            <person name="Li K."/>
            <person name="Li Q."/>
            <person name="Liu X."/>
            <person name="Ma X."/>
            <person name="Naidoo K."/>
            <person name="Pethybridge S.J."/>
            <person name="Sun J."/>
            <person name="Steenkamp E.T."/>
            <person name="van der Nest M.A."/>
            <person name="van Wyk S."/>
            <person name="Wingfield M.J."/>
            <person name="Xiong C."/>
            <person name="Yue Q."/>
            <person name="Zhang X."/>
        </authorList>
    </citation>
    <scope>NUCLEOTIDE SEQUENCE [LARGE SCALE GENOMIC DNA]</scope>
    <source>
        <strain evidence="1 2">BP5796</strain>
    </source>
</reference>
<keyword evidence="2" id="KW-1185">Reference proteome</keyword>
<dbReference type="OrthoDB" id="2426273at2759"/>
<name>A0A3D8R3N3_9HELO</name>
<dbReference type="EMBL" id="PDLN01000013">
    <property type="protein sequence ID" value="RDW68662.1"/>
    <property type="molecule type" value="Genomic_DNA"/>
</dbReference>
<sequence length="845" mass="95012">MDHLPLPKDACIVNTLNIPFLASGAYDGLDFQTYPERYGWPIARSHSGTFVTHNGTICDVRDAGGMLQTWLFFGLIHAVTGELPNPDSFRITRKDGKDLFTTAALNDLVGIWSEKFMEQEWSIYESELQIWKDKVYHCLIFARATILSLKLNAYYADLDLVFMAIAALGEYLNQAVKDIFLKRGLEAPVQQHWRERHFADCGSPLIKIMRQRGWCSNQLAVLDAPAIMPTGRLWFLANMTPPKASLNHASCSANICQHMSVSTSDYHIKHQSEYCSCPLTGPAQKDIAYSLEIGSIPIITIRSTTHEESGANIYVEVEPSTPDTESVAVSHVWSDGHGNPKSNTLPTCFLHTLAHMVDVLPRADTASNPKLWLDTLCVPQGGNTNSLRKVALRRLKDPYLQARHVLVLDSYLQHLDSANMSAVDVVSRIEICSWSQRLWTFQEGRLGARVWFQFRDGPVELFDLIENGWRESFFRIPSLSSHSVDLGILGSYNSSKIWVDTELHNSSLQLYYMRHSLCSRATSKAEDEPLCLASIMSLPMDPILSTEGFSARMQKFWSSFTKLPVGLAFSMASQKLDTEGYRWAPSSLMADHEVVRWGGPQGSFENITAELSDQGLMVQVYSRSITPNLGTIGMPERKVQNAKRFLLSLFHKEIDAPESFVLRDETGSWYKCILGQNWHQNPAELDPSKKPAILLARPGKPYEYNHPKQSSESLWFEEGILVTYSTPSGPAKPIMARAHHHVWLAKLGVLDSQLCSATWSLTESILNNMPLEHTVFDTVDLKADASIKEDAVLVELGRQANKAHKVEYNDEAVIRNLESSIRLLFSLLPWCGIEALSEYRTWVVS</sequence>
<evidence type="ECO:0008006" key="3">
    <source>
        <dbReference type="Google" id="ProtNLM"/>
    </source>
</evidence>
<organism evidence="1 2">
    <name type="scientific">Coleophoma crateriformis</name>
    <dbReference type="NCBI Taxonomy" id="565419"/>
    <lineage>
        <taxon>Eukaryota</taxon>
        <taxon>Fungi</taxon>
        <taxon>Dikarya</taxon>
        <taxon>Ascomycota</taxon>
        <taxon>Pezizomycotina</taxon>
        <taxon>Leotiomycetes</taxon>
        <taxon>Helotiales</taxon>
        <taxon>Dermateaceae</taxon>
        <taxon>Coleophoma</taxon>
    </lineage>
</organism>
<accession>A0A3D8R3N3</accession>
<evidence type="ECO:0000313" key="1">
    <source>
        <dbReference type="EMBL" id="RDW68662.1"/>
    </source>
</evidence>
<evidence type="ECO:0000313" key="2">
    <source>
        <dbReference type="Proteomes" id="UP000256328"/>
    </source>
</evidence>
<dbReference type="Proteomes" id="UP000256328">
    <property type="component" value="Unassembled WGS sequence"/>
</dbReference>
<comment type="caution">
    <text evidence="1">The sequence shown here is derived from an EMBL/GenBank/DDBJ whole genome shotgun (WGS) entry which is preliminary data.</text>
</comment>
<gene>
    <name evidence="1" type="ORF">BP5796_09319</name>
</gene>
<protein>
    <recommendedName>
        <fullName evidence="3">Heterokaryon incompatibility domain-containing protein</fullName>
    </recommendedName>
</protein>
<dbReference type="PANTHER" id="PTHR39596:SF2">
    <property type="entry name" value="HET DOMAIN PROTEIN (AFU_ORTHOLOGUE AFUA_1G17550)-RELATED"/>
    <property type="match status" value="1"/>
</dbReference>
<dbReference type="AlphaFoldDB" id="A0A3D8R3N3"/>
<proteinExistence type="predicted"/>
<dbReference type="PANTHER" id="PTHR39596">
    <property type="match status" value="1"/>
</dbReference>